<gene>
    <name evidence="2" type="ORF">SAMN02745166_04888</name>
</gene>
<evidence type="ECO:0000256" key="1">
    <source>
        <dbReference type="SAM" id="Phobius"/>
    </source>
</evidence>
<dbReference type="STRING" id="48467.SAMN02745166_04888"/>
<sequence length="221" mass="24478">MLSFYPIVCQVTEDPRSPWVLPGAVIFVWVIARWFFARKSLPLAAPEKPAEKVCVAKENADASPREPTTSPLVAPQTIPGTDLVYLVFSQPPMARYAMASSCYTRKLEPTLTAALSQCGPEVFMILAANDSTVFIQNREYAGQLPRQSLKAIRLHPILPAKGGGMVSLYFEHEEEGQSTIQEFMACPVYSPELQQWCLRRAEEVGAMLHLPVKVAPSSHDC</sequence>
<dbReference type="OrthoDB" id="9854018at2"/>
<name>A0A1T4Z2H7_9BACT</name>
<feature type="transmembrane region" description="Helical" evidence="1">
    <location>
        <begin position="20"/>
        <end position="36"/>
    </location>
</feature>
<dbReference type="EMBL" id="FUYE01000026">
    <property type="protein sequence ID" value="SKB08240.1"/>
    <property type="molecule type" value="Genomic_DNA"/>
</dbReference>
<accession>A0A1T4Z2H7</accession>
<keyword evidence="1" id="KW-1133">Transmembrane helix</keyword>
<keyword evidence="3" id="KW-1185">Reference proteome</keyword>
<dbReference type="RefSeq" id="WP_078815998.1">
    <property type="nucleotide sequence ID" value="NZ_FUYE01000026.1"/>
</dbReference>
<protein>
    <submittedName>
        <fullName evidence="2">Uncharacterized protein</fullName>
    </submittedName>
</protein>
<proteinExistence type="predicted"/>
<reference evidence="3" key="1">
    <citation type="submission" date="2017-02" db="EMBL/GenBank/DDBJ databases">
        <authorList>
            <person name="Varghese N."/>
            <person name="Submissions S."/>
        </authorList>
    </citation>
    <scope>NUCLEOTIDE SEQUENCE [LARGE SCALE GENOMIC DNA]</scope>
    <source>
        <strain evidence="3">ATCC 700200</strain>
    </source>
</reference>
<organism evidence="2 3">
    <name type="scientific">Prosthecobacter debontii</name>
    <dbReference type="NCBI Taxonomy" id="48467"/>
    <lineage>
        <taxon>Bacteria</taxon>
        <taxon>Pseudomonadati</taxon>
        <taxon>Verrucomicrobiota</taxon>
        <taxon>Verrucomicrobiia</taxon>
        <taxon>Verrucomicrobiales</taxon>
        <taxon>Verrucomicrobiaceae</taxon>
        <taxon>Prosthecobacter</taxon>
    </lineage>
</organism>
<evidence type="ECO:0000313" key="3">
    <source>
        <dbReference type="Proteomes" id="UP000190774"/>
    </source>
</evidence>
<keyword evidence="1" id="KW-0812">Transmembrane</keyword>
<dbReference type="Proteomes" id="UP000190774">
    <property type="component" value="Unassembled WGS sequence"/>
</dbReference>
<keyword evidence="1" id="KW-0472">Membrane</keyword>
<dbReference type="AlphaFoldDB" id="A0A1T4Z2H7"/>
<evidence type="ECO:0000313" key="2">
    <source>
        <dbReference type="EMBL" id="SKB08240.1"/>
    </source>
</evidence>